<accession>A0ABQ8AQC0</accession>
<feature type="compositionally biased region" description="Polar residues" evidence="1">
    <location>
        <begin position="1"/>
        <end position="18"/>
    </location>
</feature>
<proteinExistence type="predicted"/>
<name>A0ABQ8AQC0_BRANA</name>
<evidence type="ECO:0000313" key="2">
    <source>
        <dbReference type="EMBL" id="KAH0894190.1"/>
    </source>
</evidence>
<gene>
    <name evidence="2" type="ORF">HID58_056619</name>
</gene>
<dbReference type="Proteomes" id="UP000824890">
    <property type="component" value="Unassembled WGS sequence"/>
</dbReference>
<keyword evidence="3" id="KW-1185">Reference proteome</keyword>
<evidence type="ECO:0000256" key="1">
    <source>
        <dbReference type="SAM" id="MobiDB-lite"/>
    </source>
</evidence>
<sequence length="356" mass="39976">MTYRPSSRTTSQDNTLPQISPPDWRHSKAISAQQMTSLPQKLLQTVDNTPTALLRIKRRLPRTIVIVEDIINHTRTLPPLLRVQHFVRQLSLVFLWFVNKNHQCLPPRFLRRPIFMGATTKGITDQVHLPVNDVSYFSKHALRHVGDWLQRVRGAVDAEGFEIVEHVCLGTHRDKACVGRHGRKRPDDDQAVSAVEFPVENVETGVTRVAVSEESVDTVLGDSQLRPPLVELRGSNEFPESLGDEGESWVMATCYFSKHALRHVGDGLHRVRGAVDTERVRVFEHVCLQTNGNKASTGRHGRKRSDDDQAVAVDDVETGVTSVGVTEESVDTVMGDSQLRLPLVELRESNEFPESL</sequence>
<comment type="caution">
    <text evidence="2">The sequence shown here is derived from an EMBL/GenBank/DDBJ whole genome shotgun (WGS) entry which is preliminary data.</text>
</comment>
<reference evidence="2 3" key="1">
    <citation type="submission" date="2021-05" db="EMBL/GenBank/DDBJ databases">
        <title>Genome Assembly of Synthetic Allotetraploid Brassica napus Reveals Homoeologous Exchanges between Subgenomes.</title>
        <authorList>
            <person name="Davis J.T."/>
        </authorList>
    </citation>
    <scope>NUCLEOTIDE SEQUENCE [LARGE SCALE GENOMIC DNA]</scope>
    <source>
        <strain evidence="3">cv. Da-Ae</strain>
        <tissue evidence="2">Seedling</tissue>
    </source>
</reference>
<feature type="region of interest" description="Disordered" evidence="1">
    <location>
        <begin position="1"/>
        <end position="23"/>
    </location>
</feature>
<protein>
    <submittedName>
        <fullName evidence="2">Uncharacterized protein</fullName>
    </submittedName>
</protein>
<dbReference type="EMBL" id="JAGKQM010000013">
    <property type="protein sequence ID" value="KAH0894190.1"/>
    <property type="molecule type" value="Genomic_DNA"/>
</dbReference>
<evidence type="ECO:0000313" key="3">
    <source>
        <dbReference type="Proteomes" id="UP000824890"/>
    </source>
</evidence>
<organism evidence="2 3">
    <name type="scientific">Brassica napus</name>
    <name type="common">Rape</name>
    <dbReference type="NCBI Taxonomy" id="3708"/>
    <lineage>
        <taxon>Eukaryota</taxon>
        <taxon>Viridiplantae</taxon>
        <taxon>Streptophyta</taxon>
        <taxon>Embryophyta</taxon>
        <taxon>Tracheophyta</taxon>
        <taxon>Spermatophyta</taxon>
        <taxon>Magnoliopsida</taxon>
        <taxon>eudicotyledons</taxon>
        <taxon>Gunneridae</taxon>
        <taxon>Pentapetalae</taxon>
        <taxon>rosids</taxon>
        <taxon>malvids</taxon>
        <taxon>Brassicales</taxon>
        <taxon>Brassicaceae</taxon>
        <taxon>Brassiceae</taxon>
        <taxon>Brassica</taxon>
    </lineage>
</organism>